<keyword evidence="1" id="KW-0808">Transferase</keyword>
<dbReference type="InterPro" id="IPR043132">
    <property type="entry name" value="BCAT-like_C"/>
</dbReference>
<proteinExistence type="predicted"/>
<dbReference type="SUPFAM" id="SSF56752">
    <property type="entry name" value="D-aminoacid aminotransferase-like PLP-dependent enzymes"/>
    <property type="match status" value="1"/>
</dbReference>
<gene>
    <name evidence="1" type="ORF">NG821_07790</name>
</gene>
<reference evidence="1 2" key="1">
    <citation type="submission" date="2022-06" db="EMBL/GenBank/DDBJ databases">
        <title>A taxonomic note on the genus Prevotella: Description of four novel genera and emended description of the genera Hallella and Xylanibacter.</title>
        <authorList>
            <person name="Hitch T.C.A."/>
        </authorList>
    </citation>
    <scope>NUCLEOTIDE SEQUENCE [LARGE SCALE GENOMIC DNA]</scope>
    <source>
        <strain evidence="1 2">DSM 100619</strain>
    </source>
</reference>
<organism evidence="1 2">
    <name type="scientific">Segatella cerevisiae</name>
    <dbReference type="NCBI Taxonomy" id="2053716"/>
    <lineage>
        <taxon>Bacteria</taxon>
        <taxon>Pseudomonadati</taxon>
        <taxon>Bacteroidota</taxon>
        <taxon>Bacteroidia</taxon>
        <taxon>Bacteroidales</taxon>
        <taxon>Prevotellaceae</taxon>
        <taxon>Segatella</taxon>
    </lineage>
</organism>
<dbReference type="Proteomes" id="UP001204015">
    <property type="component" value="Unassembled WGS sequence"/>
</dbReference>
<dbReference type="Pfam" id="PF01063">
    <property type="entry name" value="Aminotran_4"/>
    <property type="match status" value="1"/>
</dbReference>
<protein>
    <submittedName>
        <fullName evidence="1">Aminotransferase class IV family protein</fullName>
    </submittedName>
</protein>
<evidence type="ECO:0000313" key="1">
    <source>
        <dbReference type="EMBL" id="MCO6025741.1"/>
    </source>
</evidence>
<dbReference type="InterPro" id="IPR043131">
    <property type="entry name" value="BCAT-like_N"/>
</dbReference>
<accession>A0ABT1BXG7</accession>
<dbReference type="Gene3D" id="3.30.470.10">
    <property type="match status" value="1"/>
</dbReference>
<evidence type="ECO:0000313" key="2">
    <source>
        <dbReference type="Proteomes" id="UP001204015"/>
    </source>
</evidence>
<dbReference type="GO" id="GO:0008483">
    <property type="term" value="F:transaminase activity"/>
    <property type="evidence" value="ECO:0007669"/>
    <property type="project" value="UniProtKB-KW"/>
</dbReference>
<comment type="caution">
    <text evidence="1">The sequence shown here is derived from an EMBL/GenBank/DDBJ whole genome shotgun (WGS) entry which is preliminary data.</text>
</comment>
<dbReference type="Gene3D" id="3.20.10.10">
    <property type="entry name" value="D-amino Acid Aminotransferase, subunit A, domain 2"/>
    <property type="match status" value="1"/>
</dbReference>
<dbReference type="RefSeq" id="WP_252761095.1">
    <property type="nucleotide sequence ID" value="NZ_JAMXLY010000026.1"/>
</dbReference>
<keyword evidence="2" id="KW-1185">Reference proteome</keyword>
<keyword evidence="1" id="KW-0032">Aminotransferase</keyword>
<dbReference type="InterPro" id="IPR036038">
    <property type="entry name" value="Aminotransferase-like"/>
</dbReference>
<name>A0ABT1BXG7_9BACT</name>
<dbReference type="InterPro" id="IPR001544">
    <property type="entry name" value="Aminotrans_IV"/>
</dbReference>
<sequence>MYRFIETLRIEDKKVFNFEAHNQRLNKTIRHFSPRSPEIDLGEHISADLVQRTKCHIVYSDQVLSVSYQPYHPRPVHSLQLIECDAIDYAYKYEDRDLLLSLYGQRGQCDDILIVKNGVITDTSIANIAVYDGTQWYTPAHPLLRGTQRELLLHQGLLTEREITPAELFSYRKLCTLNAMLDFEEMEFEISDQTIKRP</sequence>
<dbReference type="EMBL" id="JAMXLY010000026">
    <property type="protein sequence ID" value="MCO6025741.1"/>
    <property type="molecule type" value="Genomic_DNA"/>
</dbReference>